<keyword evidence="2" id="KW-1185">Reference proteome</keyword>
<gene>
    <name evidence="1" type="ORF">ACFSVL_27370</name>
</gene>
<name>A0ABW5HDI0_9PSEU</name>
<dbReference type="Proteomes" id="UP001597483">
    <property type="component" value="Unassembled WGS sequence"/>
</dbReference>
<proteinExistence type="predicted"/>
<evidence type="ECO:0008006" key="3">
    <source>
        <dbReference type="Google" id="ProtNLM"/>
    </source>
</evidence>
<dbReference type="RefSeq" id="WP_378308426.1">
    <property type="nucleotide sequence ID" value="NZ_JBHUKS010000019.1"/>
</dbReference>
<accession>A0ABW5HDI0</accession>
<organism evidence="1 2">
    <name type="scientific">Amycolatopsis silviterrae</name>
    <dbReference type="NCBI Taxonomy" id="1656914"/>
    <lineage>
        <taxon>Bacteria</taxon>
        <taxon>Bacillati</taxon>
        <taxon>Actinomycetota</taxon>
        <taxon>Actinomycetes</taxon>
        <taxon>Pseudonocardiales</taxon>
        <taxon>Pseudonocardiaceae</taxon>
        <taxon>Amycolatopsis</taxon>
    </lineage>
</organism>
<protein>
    <recommendedName>
        <fullName evidence="3">ABC transporter ATP-binding protein</fullName>
    </recommendedName>
</protein>
<comment type="caution">
    <text evidence="1">The sequence shown here is derived from an EMBL/GenBank/DDBJ whole genome shotgun (WGS) entry which is preliminary data.</text>
</comment>
<evidence type="ECO:0000313" key="2">
    <source>
        <dbReference type="Proteomes" id="UP001597483"/>
    </source>
</evidence>
<sequence>MITAMENVVFEVQQLTTLFRGQRGTFGGIEVTPGEPALPDQVT</sequence>
<reference evidence="2" key="1">
    <citation type="journal article" date="2019" name="Int. J. Syst. Evol. Microbiol.">
        <title>The Global Catalogue of Microorganisms (GCM) 10K type strain sequencing project: providing services to taxonomists for standard genome sequencing and annotation.</title>
        <authorList>
            <consortium name="The Broad Institute Genomics Platform"/>
            <consortium name="The Broad Institute Genome Sequencing Center for Infectious Disease"/>
            <person name="Wu L."/>
            <person name="Ma J."/>
        </authorList>
    </citation>
    <scope>NUCLEOTIDE SEQUENCE [LARGE SCALE GENOMIC DNA]</scope>
    <source>
        <strain evidence="2">CGMCC 4.7641</strain>
    </source>
</reference>
<evidence type="ECO:0000313" key="1">
    <source>
        <dbReference type="EMBL" id="MFD2471142.1"/>
    </source>
</evidence>
<dbReference type="EMBL" id="JBHUKS010000019">
    <property type="protein sequence ID" value="MFD2471142.1"/>
    <property type="molecule type" value="Genomic_DNA"/>
</dbReference>